<name>A0A1B8A4Z9_FUSPO</name>
<organism evidence="1 2">
    <name type="scientific">Fusarium poae</name>
    <dbReference type="NCBI Taxonomy" id="36050"/>
    <lineage>
        <taxon>Eukaryota</taxon>
        <taxon>Fungi</taxon>
        <taxon>Dikarya</taxon>
        <taxon>Ascomycota</taxon>
        <taxon>Pezizomycotina</taxon>
        <taxon>Sordariomycetes</taxon>
        <taxon>Hypocreomycetidae</taxon>
        <taxon>Hypocreales</taxon>
        <taxon>Nectriaceae</taxon>
        <taxon>Fusarium</taxon>
    </lineage>
</organism>
<gene>
    <name evidence="1" type="ORF">FPOA_13627</name>
</gene>
<keyword evidence="2" id="KW-1185">Reference proteome</keyword>
<evidence type="ECO:0000313" key="1">
    <source>
        <dbReference type="EMBL" id="OBS15553.1"/>
    </source>
</evidence>
<evidence type="ECO:0000313" key="2">
    <source>
        <dbReference type="Proteomes" id="UP000091967"/>
    </source>
</evidence>
<dbReference type="EMBL" id="LYXU01000149">
    <property type="protein sequence ID" value="OBS15553.1"/>
    <property type="molecule type" value="Genomic_DNA"/>
</dbReference>
<proteinExistence type="predicted"/>
<dbReference type="AlphaFoldDB" id="A0A1B8A4Z9"/>
<dbReference type="Proteomes" id="UP000091967">
    <property type="component" value="Unassembled WGS sequence"/>
</dbReference>
<sequence>MASVTYHHGNIIARYESFSNDDGNFHYWFRVVLGDDTKKPEPDIIDALQYPAISMTFLPVIREPYFPWKSIHMEFQFLGDGQHEFILVLNELSMSYQFHHAIASPYEAQMEWERTLKDHDMNGIDALPPRSPSPLQLPSPIIPRLI</sequence>
<protein>
    <submittedName>
        <fullName evidence="1">Uncharacterized protein</fullName>
    </submittedName>
</protein>
<comment type="caution">
    <text evidence="1">The sequence shown here is derived from an EMBL/GenBank/DDBJ whole genome shotgun (WGS) entry which is preliminary data.</text>
</comment>
<accession>A0A1B8A4Z9</accession>
<reference evidence="1 2" key="1">
    <citation type="submission" date="2016-06" db="EMBL/GenBank/DDBJ databases">
        <title>Living apart together: crosstalk between the core and supernumerary genomes in a fungal plant pathogen.</title>
        <authorList>
            <person name="Vanheule A."/>
            <person name="Audenaert K."/>
            <person name="Warris S."/>
            <person name="Van De Geest H."/>
            <person name="Schijlen E."/>
            <person name="Hofte M."/>
            <person name="De Saeger S."/>
            <person name="Haesaert G."/>
            <person name="Waalwijk C."/>
            <person name="Van Der Lee T."/>
        </authorList>
    </citation>
    <scope>NUCLEOTIDE SEQUENCE [LARGE SCALE GENOMIC DNA]</scope>
    <source>
        <strain evidence="1 2">2516</strain>
    </source>
</reference>